<dbReference type="EMBL" id="FRAW01000004">
    <property type="protein sequence ID" value="SHK36087.1"/>
    <property type="molecule type" value="Genomic_DNA"/>
</dbReference>
<protein>
    <recommendedName>
        <fullName evidence="3 10">Quinolinate synthase</fullName>
        <ecNumber evidence="3 10">2.5.1.72</ecNumber>
    </recommendedName>
</protein>
<evidence type="ECO:0000256" key="1">
    <source>
        <dbReference type="ARBA" id="ARBA00001966"/>
    </source>
</evidence>
<reference evidence="12" key="1">
    <citation type="submission" date="2016-11" db="EMBL/GenBank/DDBJ databases">
        <authorList>
            <person name="Varghese N."/>
            <person name="Submissions S."/>
        </authorList>
    </citation>
    <scope>NUCLEOTIDE SEQUENCE [LARGE SCALE GENOMIC DNA]</scope>
    <source>
        <strain evidence="12">UWOS</strain>
    </source>
</reference>
<dbReference type="GO" id="GO:0034628">
    <property type="term" value="P:'de novo' NAD+ biosynthetic process from L-aspartate"/>
    <property type="evidence" value="ECO:0007669"/>
    <property type="project" value="TreeGrafter"/>
</dbReference>
<evidence type="ECO:0000256" key="2">
    <source>
        <dbReference type="ARBA" id="ARBA00005065"/>
    </source>
</evidence>
<accession>A0A1M6RUY1</accession>
<keyword evidence="4" id="KW-0004">4Fe-4S</keyword>
<evidence type="ECO:0000256" key="8">
    <source>
        <dbReference type="ARBA" id="ARBA00023004"/>
    </source>
</evidence>
<keyword evidence="6" id="KW-0808">Transferase</keyword>
<comment type="cofactor">
    <cofactor evidence="1">
        <name>[4Fe-4S] cluster</name>
        <dbReference type="ChEBI" id="CHEBI:49883"/>
    </cofactor>
</comment>
<dbReference type="UniPathway" id="UPA00253">
    <property type="reaction ID" value="UER00327"/>
</dbReference>
<evidence type="ECO:0000313" key="11">
    <source>
        <dbReference type="EMBL" id="SHK36087.1"/>
    </source>
</evidence>
<dbReference type="PANTHER" id="PTHR30573">
    <property type="entry name" value="QUINOLINATE SYNTHETASE A"/>
    <property type="match status" value="1"/>
</dbReference>
<dbReference type="RefSeq" id="WP_073302783.1">
    <property type="nucleotide sequence ID" value="NZ_FRAW01000004.1"/>
</dbReference>
<evidence type="ECO:0000256" key="10">
    <source>
        <dbReference type="NCBIfam" id="TIGR00550"/>
    </source>
</evidence>
<dbReference type="AlphaFoldDB" id="A0A1M6RUY1"/>
<dbReference type="EC" id="2.5.1.72" evidence="3 10"/>
<dbReference type="PANTHER" id="PTHR30573:SF0">
    <property type="entry name" value="QUINOLINATE SYNTHASE, CHLOROPLASTIC"/>
    <property type="match status" value="1"/>
</dbReference>
<dbReference type="GO" id="GO:0008987">
    <property type="term" value="F:quinolinate synthetase A activity"/>
    <property type="evidence" value="ECO:0007669"/>
    <property type="project" value="UniProtKB-UniRule"/>
</dbReference>
<dbReference type="SUPFAM" id="SSF142754">
    <property type="entry name" value="NadA-like"/>
    <property type="match status" value="1"/>
</dbReference>
<keyword evidence="9" id="KW-0411">Iron-sulfur</keyword>
<comment type="pathway">
    <text evidence="2">Cofactor biosynthesis; NAD(+) biosynthesis; quinolinate from iminoaspartate: step 1/1.</text>
</comment>
<keyword evidence="8" id="KW-0408">Iron</keyword>
<name>A0A1M6RUY1_9BACT</name>
<keyword evidence="5" id="KW-0662">Pyridine nucleotide biosynthesis</keyword>
<dbReference type="Pfam" id="PF02445">
    <property type="entry name" value="NadA"/>
    <property type="match status" value="1"/>
</dbReference>
<dbReference type="NCBIfam" id="NF006878">
    <property type="entry name" value="PRK09375.1-2"/>
    <property type="match status" value="1"/>
</dbReference>
<evidence type="ECO:0000256" key="4">
    <source>
        <dbReference type="ARBA" id="ARBA00022485"/>
    </source>
</evidence>
<sequence>MTAQELFDRLKTVQPGSVLCNYTLEHCQKLVPLINEINELKKERRAVILAHSYVAPEIILGVADYDGDSFKLSQDATKVQADMIVFAAVRFMGETAKILNPTKDVYIPGPLSGCSLADSITGNDVRKLREKYPDYTFACYINTTADVKAECDVCVTSSNVYKIIANLPNDKIVFVPDRLMGKNLQEMLRKNGIQKEIVLYSGCCYVHEKYDPELIRFFREQNPGLRVVSHPECHPGIALLSDYVGSTGQMVSYIKEQPKDTPILLLTECGLNARMQYEFPDKTFIGSCSMCKYMKSNSLENILETLRHPEAATKVELPEETMHRAKHCIDEMFRYAAM</sequence>
<dbReference type="NCBIfam" id="TIGR00550">
    <property type="entry name" value="nadA"/>
    <property type="match status" value="1"/>
</dbReference>
<keyword evidence="7" id="KW-0479">Metal-binding</keyword>
<evidence type="ECO:0000256" key="5">
    <source>
        <dbReference type="ARBA" id="ARBA00022642"/>
    </source>
</evidence>
<dbReference type="Proteomes" id="UP000184275">
    <property type="component" value="Unassembled WGS sequence"/>
</dbReference>
<gene>
    <name evidence="11" type="ORF">SAMN05720469_104115</name>
</gene>
<proteinExistence type="predicted"/>
<evidence type="ECO:0000313" key="12">
    <source>
        <dbReference type="Proteomes" id="UP000184275"/>
    </source>
</evidence>
<dbReference type="Gene3D" id="3.40.50.10800">
    <property type="entry name" value="NadA-like"/>
    <property type="match status" value="3"/>
</dbReference>
<dbReference type="InterPro" id="IPR036094">
    <property type="entry name" value="NadA_sf"/>
</dbReference>
<evidence type="ECO:0000256" key="3">
    <source>
        <dbReference type="ARBA" id="ARBA00012669"/>
    </source>
</evidence>
<organism evidence="11 12">
    <name type="scientific">Fibrobacter intestinalis</name>
    <dbReference type="NCBI Taxonomy" id="28122"/>
    <lineage>
        <taxon>Bacteria</taxon>
        <taxon>Pseudomonadati</taxon>
        <taxon>Fibrobacterota</taxon>
        <taxon>Fibrobacteria</taxon>
        <taxon>Fibrobacterales</taxon>
        <taxon>Fibrobacteraceae</taxon>
        <taxon>Fibrobacter</taxon>
    </lineage>
</organism>
<evidence type="ECO:0000256" key="7">
    <source>
        <dbReference type="ARBA" id="ARBA00022723"/>
    </source>
</evidence>
<dbReference type="GO" id="GO:0005829">
    <property type="term" value="C:cytosol"/>
    <property type="evidence" value="ECO:0007669"/>
    <property type="project" value="TreeGrafter"/>
</dbReference>
<keyword evidence="12" id="KW-1185">Reference proteome</keyword>
<evidence type="ECO:0000256" key="9">
    <source>
        <dbReference type="ARBA" id="ARBA00023014"/>
    </source>
</evidence>
<evidence type="ECO:0000256" key="6">
    <source>
        <dbReference type="ARBA" id="ARBA00022679"/>
    </source>
</evidence>
<dbReference type="GO" id="GO:0051539">
    <property type="term" value="F:4 iron, 4 sulfur cluster binding"/>
    <property type="evidence" value="ECO:0007669"/>
    <property type="project" value="UniProtKB-KW"/>
</dbReference>
<dbReference type="GO" id="GO:0046872">
    <property type="term" value="F:metal ion binding"/>
    <property type="evidence" value="ECO:0007669"/>
    <property type="project" value="UniProtKB-KW"/>
</dbReference>
<dbReference type="InterPro" id="IPR003473">
    <property type="entry name" value="NadA"/>
</dbReference>